<reference evidence="1 2" key="1">
    <citation type="submission" date="2016-11" db="EMBL/GenBank/DDBJ databases">
        <title>The macronuclear genome of Stentor coeruleus: a giant cell with tiny introns.</title>
        <authorList>
            <person name="Slabodnick M."/>
            <person name="Ruby J.G."/>
            <person name="Reiff S.B."/>
            <person name="Swart E.C."/>
            <person name="Gosai S."/>
            <person name="Prabakaran S."/>
            <person name="Witkowska E."/>
            <person name="Larue G.E."/>
            <person name="Fisher S."/>
            <person name="Freeman R.M."/>
            <person name="Gunawardena J."/>
            <person name="Chu W."/>
            <person name="Stover N.A."/>
            <person name="Gregory B.D."/>
            <person name="Nowacki M."/>
            <person name="Derisi J."/>
            <person name="Roy S.W."/>
            <person name="Marshall W.F."/>
            <person name="Sood P."/>
        </authorList>
    </citation>
    <scope>NUCLEOTIDE SEQUENCE [LARGE SCALE GENOMIC DNA]</scope>
    <source>
        <strain evidence="1">WM001</strain>
    </source>
</reference>
<comment type="caution">
    <text evidence="1">The sequence shown here is derived from an EMBL/GenBank/DDBJ whole genome shotgun (WGS) entry which is preliminary data.</text>
</comment>
<evidence type="ECO:0000313" key="2">
    <source>
        <dbReference type="Proteomes" id="UP000187209"/>
    </source>
</evidence>
<dbReference type="EMBL" id="MPUH01000777">
    <property type="protein sequence ID" value="OMJ74055.1"/>
    <property type="molecule type" value="Genomic_DNA"/>
</dbReference>
<evidence type="ECO:0000313" key="1">
    <source>
        <dbReference type="EMBL" id="OMJ74055.1"/>
    </source>
</evidence>
<protein>
    <submittedName>
        <fullName evidence="1">Uncharacterized protein</fullName>
    </submittedName>
</protein>
<organism evidence="1 2">
    <name type="scientific">Stentor coeruleus</name>
    <dbReference type="NCBI Taxonomy" id="5963"/>
    <lineage>
        <taxon>Eukaryota</taxon>
        <taxon>Sar</taxon>
        <taxon>Alveolata</taxon>
        <taxon>Ciliophora</taxon>
        <taxon>Postciliodesmatophora</taxon>
        <taxon>Heterotrichea</taxon>
        <taxon>Heterotrichida</taxon>
        <taxon>Stentoridae</taxon>
        <taxon>Stentor</taxon>
    </lineage>
</organism>
<dbReference type="Proteomes" id="UP000187209">
    <property type="component" value="Unassembled WGS sequence"/>
</dbReference>
<sequence>MSREEIKQDPSEMLIRVINSYLNEIYQASPPNINWKSYDNPIHIDFDIKGGSKRDIKLDMAKNYLIIYTTNHILKLENHDDKDRVLFFVAHINEGLSLTGLDFNVDSGEFRYKSGQSFPRNSDFSRVLRYFNELHDAHFDKLQESIINFLHQRTLDPLESAKAFLNKIKS</sequence>
<accession>A0A1R2BBK4</accession>
<dbReference type="InterPro" id="IPR008978">
    <property type="entry name" value="HSP20-like_chaperone"/>
</dbReference>
<name>A0A1R2BBK4_9CILI</name>
<keyword evidence="2" id="KW-1185">Reference proteome</keyword>
<dbReference type="SUPFAM" id="SSF49764">
    <property type="entry name" value="HSP20-like chaperones"/>
    <property type="match status" value="1"/>
</dbReference>
<proteinExistence type="predicted"/>
<dbReference type="AlphaFoldDB" id="A0A1R2BBK4"/>
<gene>
    <name evidence="1" type="ORF">SteCoe_27108</name>
</gene>